<evidence type="ECO:0000256" key="5">
    <source>
        <dbReference type="ARBA" id="ARBA00022475"/>
    </source>
</evidence>
<dbReference type="GO" id="GO:0009734">
    <property type="term" value="P:auxin-activated signaling pathway"/>
    <property type="evidence" value="ECO:0007669"/>
    <property type="project" value="UniProtKB-KW"/>
</dbReference>
<reference evidence="9 11" key="1">
    <citation type="journal article" date="2017" name="Nature">
        <title>The sunflower genome provides insights into oil metabolism, flowering and Asterid evolution.</title>
        <authorList>
            <person name="Badouin H."/>
            <person name="Gouzy J."/>
            <person name="Grassa C.J."/>
            <person name="Murat F."/>
            <person name="Staton S.E."/>
            <person name="Cottret L."/>
            <person name="Lelandais-Briere C."/>
            <person name="Owens G.L."/>
            <person name="Carrere S."/>
            <person name="Mayjonade B."/>
            <person name="Legrand L."/>
            <person name="Gill N."/>
            <person name="Kane N.C."/>
            <person name="Bowers J.E."/>
            <person name="Hubner S."/>
            <person name="Bellec A."/>
            <person name="Berard A."/>
            <person name="Berges H."/>
            <person name="Blanchet N."/>
            <person name="Boniface M.C."/>
            <person name="Brunel D."/>
            <person name="Catrice O."/>
            <person name="Chaidir N."/>
            <person name="Claudel C."/>
            <person name="Donnadieu C."/>
            <person name="Faraut T."/>
            <person name="Fievet G."/>
            <person name="Helmstetter N."/>
            <person name="King M."/>
            <person name="Knapp S.J."/>
            <person name="Lai Z."/>
            <person name="Le Paslier M.C."/>
            <person name="Lippi Y."/>
            <person name="Lorenzon L."/>
            <person name="Mandel J.R."/>
            <person name="Marage G."/>
            <person name="Marchand G."/>
            <person name="Marquand E."/>
            <person name="Bret-Mestries E."/>
            <person name="Morien E."/>
            <person name="Nambeesan S."/>
            <person name="Nguyen T."/>
            <person name="Pegot-Espagnet P."/>
            <person name="Pouilly N."/>
            <person name="Raftis F."/>
            <person name="Sallet E."/>
            <person name="Schiex T."/>
            <person name="Thomas J."/>
            <person name="Vandecasteele C."/>
            <person name="Vares D."/>
            <person name="Vear F."/>
            <person name="Vautrin S."/>
            <person name="Crespi M."/>
            <person name="Mangin B."/>
            <person name="Burke J.M."/>
            <person name="Salse J."/>
            <person name="Munos S."/>
            <person name="Vincourt P."/>
            <person name="Rieseberg L.H."/>
            <person name="Langlade N.B."/>
        </authorList>
    </citation>
    <scope>NUCLEOTIDE SEQUENCE [LARGE SCALE GENOMIC DNA]</scope>
    <source>
        <strain evidence="11">cv. SF193</strain>
        <tissue evidence="9">Leaves</tissue>
    </source>
</reference>
<evidence type="ECO:0000256" key="8">
    <source>
        <dbReference type="SAM" id="MobiDB-lite"/>
    </source>
</evidence>
<dbReference type="EMBL" id="CM007895">
    <property type="protein sequence ID" value="OTG23449.1"/>
    <property type="molecule type" value="Genomic_DNA"/>
</dbReference>
<keyword evidence="6" id="KW-0472">Membrane</keyword>
<evidence type="ECO:0000256" key="2">
    <source>
        <dbReference type="ARBA" id="ARBA00004236"/>
    </source>
</evidence>
<proteinExistence type="inferred from homology"/>
<dbReference type="PANTHER" id="PTHR33541">
    <property type="entry name" value="PROTEIN BIG GRAIN 1-LIKE A-RELATED"/>
    <property type="match status" value="1"/>
</dbReference>
<dbReference type="Gramene" id="mRNA:HanXRQr2_Chr06g0266011">
    <property type="protein sequence ID" value="CDS:HanXRQr2_Chr06g0266011.1"/>
    <property type="gene ID" value="HanXRQr2_Chr06g0266011"/>
</dbReference>
<dbReference type="EMBL" id="MNCJ02000321">
    <property type="protein sequence ID" value="KAF5802983.1"/>
    <property type="molecule type" value="Genomic_DNA"/>
</dbReference>
<keyword evidence="5" id="KW-1003">Cell membrane</keyword>
<keyword evidence="7" id="KW-0927">Auxin signaling pathway</keyword>
<dbReference type="OrthoDB" id="680041at2759"/>
<evidence type="ECO:0008006" key="12">
    <source>
        <dbReference type="Google" id="ProtNLM"/>
    </source>
</evidence>
<comment type="function">
    <text evidence="1">Involved in auxin transport. Regulator of the auxin signaling pathway.</text>
</comment>
<comment type="similarity">
    <text evidence="3">Belongs to the BIG GRAIN 1 (BG1) plant protein family.</text>
</comment>
<feature type="region of interest" description="Disordered" evidence="8">
    <location>
        <begin position="270"/>
        <end position="291"/>
    </location>
</feature>
<dbReference type="InterPro" id="IPR039621">
    <property type="entry name" value="BG1-like"/>
</dbReference>
<gene>
    <name evidence="10" type="ORF">HannXRQ_Chr06g0182641</name>
    <name evidence="9" type="ORF">HanXRQr2_Chr06g0266011</name>
</gene>
<reference evidence="9" key="3">
    <citation type="submission" date="2020-06" db="EMBL/GenBank/DDBJ databases">
        <title>Helianthus annuus Genome sequencing and assembly Release 2.</title>
        <authorList>
            <person name="Gouzy J."/>
            <person name="Langlade N."/>
            <person name="Munos S."/>
        </authorList>
    </citation>
    <scope>NUCLEOTIDE SEQUENCE</scope>
    <source>
        <tissue evidence="9">Leaves</tissue>
    </source>
</reference>
<dbReference type="GO" id="GO:0005886">
    <property type="term" value="C:plasma membrane"/>
    <property type="evidence" value="ECO:0007669"/>
    <property type="project" value="UniProtKB-SubCell"/>
</dbReference>
<evidence type="ECO:0000313" key="11">
    <source>
        <dbReference type="Proteomes" id="UP000215914"/>
    </source>
</evidence>
<dbReference type="PANTHER" id="PTHR33541:SF12">
    <property type="entry name" value="PROTEIN BIG GRAIN 1-LIKE A"/>
    <property type="match status" value="1"/>
</dbReference>
<evidence type="ECO:0000313" key="10">
    <source>
        <dbReference type="EMBL" id="OTG23449.1"/>
    </source>
</evidence>
<reference evidence="10" key="2">
    <citation type="submission" date="2017-02" db="EMBL/GenBank/DDBJ databases">
        <title>Sunflower complete genome.</title>
        <authorList>
            <person name="Langlade N."/>
            <person name="Munos S."/>
        </authorList>
    </citation>
    <scope>NUCLEOTIDE SEQUENCE [LARGE SCALE GENOMIC DNA]</scope>
    <source>
        <tissue evidence="10">Leaves</tissue>
    </source>
</reference>
<comment type="subcellular location">
    <subcellularLocation>
        <location evidence="2">Cell membrane</location>
    </subcellularLocation>
</comment>
<protein>
    <recommendedName>
        <fullName evidence="12">Protein BIG GRAIN 1-like B</fullName>
    </recommendedName>
</protein>
<keyword evidence="4" id="KW-0813">Transport</keyword>
<accession>A0A251UK66</accession>
<dbReference type="InParanoid" id="A0A251UK66"/>
<organism evidence="10 11">
    <name type="scientific">Helianthus annuus</name>
    <name type="common">Common sunflower</name>
    <dbReference type="NCBI Taxonomy" id="4232"/>
    <lineage>
        <taxon>Eukaryota</taxon>
        <taxon>Viridiplantae</taxon>
        <taxon>Streptophyta</taxon>
        <taxon>Embryophyta</taxon>
        <taxon>Tracheophyta</taxon>
        <taxon>Spermatophyta</taxon>
        <taxon>Magnoliopsida</taxon>
        <taxon>eudicotyledons</taxon>
        <taxon>Gunneridae</taxon>
        <taxon>Pentapetalae</taxon>
        <taxon>asterids</taxon>
        <taxon>campanulids</taxon>
        <taxon>Asterales</taxon>
        <taxon>Asteraceae</taxon>
        <taxon>Asteroideae</taxon>
        <taxon>Heliantheae alliance</taxon>
        <taxon>Heliantheae</taxon>
        <taxon>Helianthus</taxon>
    </lineage>
</organism>
<evidence type="ECO:0000256" key="6">
    <source>
        <dbReference type="ARBA" id="ARBA00023136"/>
    </source>
</evidence>
<evidence type="ECO:0000313" key="9">
    <source>
        <dbReference type="EMBL" id="KAF5802983.1"/>
    </source>
</evidence>
<evidence type="ECO:0000256" key="3">
    <source>
        <dbReference type="ARBA" id="ARBA00010067"/>
    </source>
</evidence>
<evidence type="ECO:0000256" key="7">
    <source>
        <dbReference type="ARBA" id="ARBA00023294"/>
    </source>
</evidence>
<dbReference type="Proteomes" id="UP000215914">
    <property type="component" value="Chromosome 6"/>
</dbReference>
<sequence length="324" mass="36881">MHGWSHKSVREKHNPSFSSSLLDEIYRSMDDKPDEFELPEDKVSSLQRTFLVKNLTVRTRPSSVQKSHRIDDDPLFVGSVWSSIDSSSRHVSKSKGFCELRSQKPSCFGPLGSKPRKADVFSEKHQHVESDYCLNNSHLNNTVHGPLIKSKARALKIYANLKKVKQPISPGGRLTTFLNSLLSKRHIKKPKDLNGQKIDRTSKASTCYSTSSFTKSCLSKNSPRSREKFNNGIRRTVSFDPVSVIIDEDCRPCGKKIIYDEQDFMNVHSTTMSKTQSDDDDEENDYNDMTSDASSDLFELDHLSTLQELPVFETTHFDTKMYNC</sequence>
<evidence type="ECO:0000256" key="1">
    <source>
        <dbReference type="ARBA" id="ARBA00002281"/>
    </source>
</evidence>
<dbReference type="OMA" id="EEDTRVM"/>
<evidence type="ECO:0000256" key="4">
    <source>
        <dbReference type="ARBA" id="ARBA00022448"/>
    </source>
</evidence>
<name>A0A251UK66_HELAN</name>
<keyword evidence="11" id="KW-1185">Reference proteome</keyword>
<dbReference type="AlphaFoldDB" id="A0A251UK66"/>